<gene>
    <name evidence="1" type="ORF">JOC94_001673</name>
</gene>
<dbReference type="SUPFAM" id="SSF46785">
    <property type="entry name" value="Winged helix' DNA-binding domain"/>
    <property type="match status" value="1"/>
</dbReference>
<proteinExistence type="predicted"/>
<dbReference type="Gene3D" id="1.10.10.10">
    <property type="entry name" value="Winged helix-like DNA-binding domain superfamily/Winged helix DNA-binding domain"/>
    <property type="match status" value="1"/>
</dbReference>
<name>A0ABS2R4X7_9BACI</name>
<protein>
    <recommendedName>
        <fullName evidence="3">Transcriptional regulator</fullName>
    </recommendedName>
</protein>
<dbReference type="InterPro" id="IPR043128">
    <property type="entry name" value="Rev_trsase/Diguanyl_cyclase"/>
</dbReference>
<sequence>MKNRIGIVGPQDSVDLILEVAQEFHDRITQVPFVYTHSEEAKDIVLDHKDKIDVWFFSGQAPYAIAEPYIKSKSGFYPSLTGFSLTKVLLDISYRDQKSLDRLSFDTIPASEVMETFSELHLQTKSLELFPYSGYKPSEELFQYHYDLYKQNKVDCCITGIHSVYKKLNELGVPSYRLIPTKMDIRDKMLIATQRSEIMQFQSSQISILILQIHEMSHLISKSNVSFDAHRLSLKLQEIVIEFAEKIQGSFIQQGIEKFIIFSTRGTLEDQSNQSIFDLLEKIKLITNLPANLGIGYGITVVDAEQNAYLALNHANQYDKNTIMLVDEKGVVNGPLFDKNSISFTRRIHDSEVVDKLQLAGVNVSTYTKVLAVQEKLRNGSLSAHELAKWLGMTQRNARRILSDLEKHGLAQIVGEEVPGTRGRPRRIFKVGKVEDTP</sequence>
<organism evidence="1 2">
    <name type="scientific">Siminovitchia thermophila</name>
    <dbReference type="NCBI Taxonomy" id="1245522"/>
    <lineage>
        <taxon>Bacteria</taxon>
        <taxon>Bacillati</taxon>
        <taxon>Bacillota</taxon>
        <taxon>Bacilli</taxon>
        <taxon>Bacillales</taxon>
        <taxon>Bacillaceae</taxon>
        <taxon>Siminovitchia</taxon>
    </lineage>
</organism>
<dbReference type="Gene3D" id="3.30.70.270">
    <property type="match status" value="1"/>
</dbReference>
<comment type="caution">
    <text evidence="1">The sequence shown here is derived from an EMBL/GenBank/DDBJ whole genome shotgun (WGS) entry which is preliminary data.</text>
</comment>
<evidence type="ECO:0000313" key="1">
    <source>
        <dbReference type="EMBL" id="MBM7714701.1"/>
    </source>
</evidence>
<dbReference type="InterPro" id="IPR036390">
    <property type="entry name" value="WH_DNA-bd_sf"/>
</dbReference>
<evidence type="ECO:0000313" key="2">
    <source>
        <dbReference type="Proteomes" id="UP000823485"/>
    </source>
</evidence>
<dbReference type="InterPro" id="IPR036388">
    <property type="entry name" value="WH-like_DNA-bd_sf"/>
</dbReference>
<dbReference type="EMBL" id="JAFBFH010000009">
    <property type="protein sequence ID" value="MBM7714701.1"/>
    <property type="molecule type" value="Genomic_DNA"/>
</dbReference>
<accession>A0ABS2R4X7</accession>
<reference evidence="1 2" key="1">
    <citation type="submission" date="2021-01" db="EMBL/GenBank/DDBJ databases">
        <title>Genomic Encyclopedia of Type Strains, Phase IV (KMG-IV): sequencing the most valuable type-strain genomes for metagenomic binning, comparative biology and taxonomic classification.</title>
        <authorList>
            <person name="Goeker M."/>
        </authorList>
    </citation>
    <scope>NUCLEOTIDE SEQUENCE [LARGE SCALE GENOMIC DNA]</scope>
    <source>
        <strain evidence="1 2">DSM 105453</strain>
    </source>
</reference>
<dbReference type="Proteomes" id="UP000823485">
    <property type="component" value="Unassembled WGS sequence"/>
</dbReference>
<evidence type="ECO:0008006" key="3">
    <source>
        <dbReference type="Google" id="ProtNLM"/>
    </source>
</evidence>
<dbReference type="RefSeq" id="WP_205179017.1">
    <property type="nucleotide sequence ID" value="NZ_JAFBFH010000009.1"/>
</dbReference>
<keyword evidence="2" id="KW-1185">Reference proteome</keyword>